<protein>
    <submittedName>
        <fullName evidence="4">FecR family protein</fullName>
    </submittedName>
</protein>
<evidence type="ECO:0000256" key="1">
    <source>
        <dbReference type="SAM" id="Phobius"/>
    </source>
</evidence>
<keyword evidence="1" id="KW-0472">Membrane</keyword>
<dbReference type="EMBL" id="JBHTKY010000019">
    <property type="protein sequence ID" value="MFD1166508.1"/>
    <property type="molecule type" value="Genomic_DNA"/>
</dbReference>
<name>A0ABW3RMR4_9SPHI</name>
<comment type="caution">
    <text evidence="4">The sequence shown here is derived from an EMBL/GenBank/DDBJ whole genome shotgun (WGS) entry which is preliminary data.</text>
</comment>
<proteinExistence type="predicted"/>
<dbReference type="InterPro" id="IPR032508">
    <property type="entry name" value="FecR_C"/>
</dbReference>
<organism evidence="4 5">
    <name type="scientific">Sphingobacterium daejeonense</name>
    <dbReference type="NCBI Taxonomy" id="371142"/>
    <lineage>
        <taxon>Bacteria</taxon>
        <taxon>Pseudomonadati</taxon>
        <taxon>Bacteroidota</taxon>
        <taxon>Sphingobacteriia</taxon>
        <taxon>Sphingobacteriales</taxon>
        <taxon>Sphingobacteriaceae</taxon>
        <taxon>Sphingobacterium</taxon>
    </lineage>
</organism>
<dbReference type="Proteomes" id="UP001597205">
    <property type="component" value="Unassembled WGS sequence"/>
</dbReference>
<dbReference type="Gene3D" id="2.60.120.1440">
    <property type="match status" value="1"/>
</dbReference>
<reference evidence="5" key="1">
    <citation type="journal article" date="2019" name="Int. J. Syst. Evol. Microbiol.">
        <title>The Global Catalogue of Microorganisms (GCM) 10K type strain sequencing project: providing services to taxonomists for standard genome sequencing and annotation.</title>
        <authorList>
            <consortium name="The Broad Institute Genomics Platform"/>
            <consortium name="The Broad Institute Genome Sequencing Center for Infectious Disease"/>
            <person name="Wu L."/>
            <person name="Ma J."/>
        </authorList>
    </citation>
    <scope>NUCLEOTIDE SEQUENCE [LARGE SCALE GENOMIC DNA]</scope>
    <source>
        <strain evidence="5">CCUG 52468</strain>
    </source>
</reference>
<gene>
    <name evidence="4" type="ORF">ACFQ2C_12915</name>
</gene>
<dbReference type="PANTHER" id="PTHR30273:SF2">
    <property type="entry name" value="PROTEIN FECR"/>
    <property type="match status" value="1"/>
</dbReference>
<evidence type="ECO:0000313" key="5">
    <source>
        <dbReference type="Proteomes" id="UP001597205"/>
    </source>
</evidence>
<keyword evidence="1" id="KW-0812">Transmembrane</keyword>
<dbReference type="Gene3D" id="3.55.50.30">
    <property type="match status" value="1"/>
</dbReference>
<dbReference type="Pfam" id="PF16344">
    <property type="entry name" value="FecR_C"/>
    <property type="match status" value="1"/>
</dbReference>
<feature type="transmembrane region" description="Helical" evidence="1">
    <location>
        <begin position="78"/>
        <end position="95"/>
    </location>
</feature>
<feature type="domain" description="FecR protein" evidence="2">
    <location>
        <begin position="174"/>
        <end position="262"/>
    </location>
</feature>
<sequence>MSTNQNRIQELIAILFSRYVNRKSSNRERKLVEKIYDSIGKEKNAATEDLHHIKSEIKSAIDQRINHRKNFILNKYKYLSAAVILIVIGFSFYIFNKNRPANIISQENKIVLSTKKDSSPILSVNDDIYEITNNIPKGTSFQTIDDEKILNLINLDPLYTETKISISNPCKEPISVLLQDGSQVWLNYKSSLKFEFDKEKNFRIAWAEGEVFFDVKKMLNHNLKVPFKVITPLQTIEVLGTKFNINTVKDYEESVELLEGSIRLSHNLSHYGTMLQPGQKAFLTPNNSKILVINSKNDEKAKAWRKGLFYFEEESISAIAQELSNWYEMPIIVNADLNNLTITAMIKRYEKIDQVLELIELTNNIKTVKMKGKIYVLNK</sequence>
<evidence type="ECO:0000313" key="4">
    <source>
        <dbReference type="EMBL" id="MFD1166508.1"/>
    </source>
</evidence>
<keyword evidence="1" id="KW-1133">Transmembrane helix</keyword>
<dbReference type="RefSeq" id="WP_380897226.1">
    <property type="nucleotide sequence ID" value="NZ_JBHTKY010000019.1"/>
</dbReference>
<dbReference type="PANTHER" id="PTHR30273">
    <property type="entry name" value="PERIPLASMIC SIGNAL SENSOR AND SIGMA FACTOR ACTIVATOR FECR-RELATED"/>
    <property type="match status" value="1"/>
</dbReference>
<evidence type="ECO:0000259" key="2">
    <source>
        <dbReference type="Pfam" id="PF04773"/>
    </source>
</evidence>
<feature type="domain" description="Protein FecR C-terminal" evidence="3">
    <location>
        <begin position="309"/>
        <end position="375"/>
    </location>
</feature>
<accession>A0ABW3RMR4</accession>
<dbReference type="InterPro" id="IPR006860">
    <property type="entry name" value="FecR"/>
</dbReference>
<dbReference type="InterPro" id="IPR012373">
    <property type="entry name" value="Ferrdict_sens_TM"/>
</dbReference>
<evidence type="ECO:0000259" key="3">
    <source>
        <dbReference type="Pfam" id="PF16344"/>
    </source>
</evidence>
<dbReference type="Pfam" id="PF04773">
    <property type="entry name" value="FecR"/>
    <property type="match status" value="1"/>
</dbReference>
<keyword evidence="5" id="KW-1185">Reference proteome</keyword>